<evidence type="ECO:0000256" key="1">
    <source>
        <dbReference type="ARBA" id="ARBA00004651"/>
    </source>
</evidence>
<keyword evidence="6 8" id="KW-0472">Membrane</keyword>
<feature type="transmembrane region" description="Helical" evidence="8">
    <location>
        <begin position="160"/>
        <end position="179"/>
    </location>
</feature>
<keyword evidence="5 8" id="KW-1133">Transmembrane helix</keyword>
<sequence>MTDTLPADPALDGSAAARTGHGTGLFRRSAPSLVLALAVLVALGLRWWLRDVVTGDYRAFLDPWYRHLQRQGFAGLADIDANYNTPYLVLLAVVAKLPVPELYAIKAISVVFDLVLAFFAHRIVRVVRPGSRWWPVIITSAVLLLPTVIMNGSAWAQCDAIYAAFCLGSLWCLLTGRAWRACVLFGLAFAFKLQAVFFLPVLLGVLVVNRMRLRALVAVPVTFLAALVPAWLAGRSLLTQLMTYPSQITDGSTGGGFGGRSGGAVGRSSGGGRAFGDGAGPGGFRGGGTGGFPGGGGSPGGGGLHVAGGQHAFTDNAPTWYAWLPTDAGSGWKVVGLVLAAAVALVFAVVLLRRRRRLAPADVLLLAAATTLIIPLLLPEMHERYFYLAEVLTVLAVAAGGRRWLVPAAAIQLASISTYAAYLSEVDVVPLGLAALVALAGAVVAGVLLLGRLTGPDRGRRSEGGMT</sequence>
<dbReference type="Proteomes" id="UP000523079">
    <property type="component" value="Unassembled WGS sequence"/>
</dbReference>
<dbReference type="EMBL" id="JACGWT010000004">
    <property type="protein sequence ID" value="MBA8794938.1"/>
    <property type="molecule type" value="Genomic_DNA"/>
</dbReference>
<evidence type="ECO:0000256" key="8">
    <source>
        <dbReference type="SAM" id="Phobius"/>
    </source>
</evidence>
<evidence type="ECO:0000256" key="5">
    <source>
        <dbReference type="ARBA" id="ARBA00022989"/>
    </source>
</evidence>
<evidence type="ECO:0000256" key="4">
    <source>
        <dbReference type="ARBA" id="ARBA00022692"/>
    </source>
</evidence>
<accession>A0A7W3P6F9</accession>
<gene>
    <name evidence="9" type="ORF">FHX74_002566</name>
</gene>
<evidence type="ECO:0000313" key="10">
    <source>
        <dbReference type="Proteomes" id="UP000523079"/>
    </source>
</evidence>
<feature type="transmembrane region" description="Helical" evidence="8">
    <location>
        <begin position="133"/>
        <end position="153"/>
    </location>
</feature>
<feature type="transmembrane region" description="Helical" evidence="8">
    <location>
        <begin position="359"/>
        <end position="378"/>
    </location>
</feature>
<dbReference type="RefSeq" id="WP_182560566.1">
    <property type="nucleotide sequence ID" value="NZ_JACGWT010000004.1"/>
</dbReference>
<protein>
    <submittedName>
        <fullName evidence="9">Gpi18-like mannosyltransferase</fullName>
    </submittedName>
</protein>
<evidence type="ECO:0000256" key="3">
    <source>
        <dbReference type="ARBA" id="ARBA00022679"/>
    </source>
</evidence>
<comment type="caution">
    <text evidence="9">The sequence shown here is derived from an EMBL/GenBank/DDBJ whole genome shotgun (WGS) entry which is preliminary data.</text>
</comment>
<evidence type="ECO:0000256" key="7">
    <source>
        <dbReference type="ARBA" id="ARBA00024033"/>
    </source>
</evidence>
<feature type="transmembrane region" description="Helical" evidence="8">
    <location>
        <begin position="334"/>
        <end position="352"/>
    </location>
</feature>
<feature type="transmembrane region" description="Helical" evidence="8">
    <location>
        <begin position="428"/>
        <end position="451"/>
    </location>
</feature>
<comment type="subcellular location">
    <subcellularLocation>
        <location evidence="1">Cell membrane</location>
        <topology evidence="1">Multi-pass membrane protein</topology>
    </subcellularLocation>
</comment>
<dbReference type="Pfam" id="PF09594">
    <property type="entry name" value="GT87"/>
    <property type="match status" value="1"/>
</dbReference>
<keyword evidence="4 8" id="KW-0812">Transmembrane</keyword>
<evidence type="ECO:0000313" key="9">
    <source>
        <dbReference type="EMBL" id="MBA8794938.1"/>
    </source>
</evidence>
<keyword evidence="3 9" id="KW-0808">Transferase</keyword>
<organism evidence="9 10">
    <name type="scientific">Microlunatus kandeliicorticis</name>
    <dbReference type="NCBI Taxonomy" id="1759536"/>
    <lineage>
        <taxon>Bacteria</taxon>
        <taxon>Bacillati</taxon>
        <taxon>Actinomycetota</taxon>
        <taxon>Actinomycetes</taxon>
        <taxon>Propionibacteriales</taxon>
        <taxon>Propionibacteriaceae</taxon>
        <taxon>Microlunatus</taxon>
    </lineage>
</organism>
<keyword evidence="9" id="KW-0328">Glycosyltransferase</keyword>
<dbReference type="GO" id="GO:0005886">
    <property type="term" value="C:plasma membrane"/>
    <property type="evidence" value="ECO:0007669"/>
    <property type="project" value="UniProtKB-SubCell"/>
</dbReference>
<evidence type="ECO:0000256" key="2">
    <source>
        <dbReference type="ARBA" id="ARBA00022475"/>
    </source>
</evidence>
<dbReference type="GO" id="GO:0016758">
    <property type="term" value="F:hexosyltransferase activity"/>
    <property type="evidence" value="ECO:0007669"/>
    <property type="project" value="InterPro"/>
</dbReference>
<reference evidence="9 10" key="1">
    <citation type="submission" date="2020-07" db="EMBL/GenBank/DDBJ databases">
        <title>Sequencing the genomes of 1000 actinobacteria strains.</title>
        <authorList>
            <person name="Klenk H.-P."/>
        </authorList>
    </citation>
    <scope>NUCLEOTIDE SEQUENCE [LARGE SCALE GENOMIC DNA]</scope>
    <source>
        <strain evidence="9 10">DSM 100723</strain>
    </source>
</reference>
<feature type="transmembrane region" description="Helical" evidence="8">
    <location>
        <begin position="185"/>
        <end position="208"/>
    </location>
</feature>
<dbReference type="InterPro" id="IPR018584">
    <property type="entry name" value="GT87"/>
</dbReference>
<dbReference type="AlphaFoldDB" id="A0A7W3P6F9"/>
<evidence type="ECO:0000256" key="6">
    <source>
        <dbReference type="ARBA" id="ARBA00023136"/>
    </source>
</evidence>
<comment type="similarity">
    <text evidence="7">Belongs to the glycosyltransferase 87 family.</text>
</comment>
<feature type="transmembrane region" description="Helical" evidence="8">
    <location>
        <begin position="215"/>
        <end position="234"/>
    </location>
</feature>
<feature type="transmembrane region" description="Helical" evidence="8">
    <location>
        <begin position="30"/>
        <end position="49"/>
    </location>
</feature>
<feature type="transmembrane region" description="Helical" evidence="8">
    <location>
        <begin position="103"/>
        <end position="121"/>
    </location>
</feature>
<name>A0A7W3P6F9_9ACTN</name>
<proteinExistence type="inferred from homology"/>
<keyword evidence="10" id="KW-1185">Reference proteome</keyword>
<keyword evidence="2" id="KW-1003">Cell membrane</keyword>